<feature type="region of interest" description="Disordered" evidence="17">
    <location>
        <begin position="652"/>
        <end position="773"/>
    </location>
</feature>
<dbReference type="Pfam" id="PF03439">
    <property type="entry name" value="Spt5-NGN"/>
    <property type="match status" value="1"/>
</dbReference>
<feature type="domain" description="MYND-type" evidence="19">
    <location>
        <begin position="277"/>
        <end position="316"/>
    </location>
</feature>
<dbReference type="SMART" id="SM01104">
    <property type="entry name" value="CTD"/>
    <property type="match status" value="1"/>
</dbReference>
<dbReference type="PROSITE" id="PS50865">
    <property type="entry name" value="ZF_MYND_2"/>
    <property type="match status" value="1"/>
</dbReference>
<dbReference type="GO" id="GO:0006357">
    <property type="term" value="P:regulation of transcription by RNA polymerase II"/>
    <property type="evidence" value="ECO:0007669"/>
    <property type="project" value="InterPro"/>
</dbReference>
<dbReference type="InterPro" id="IPR041977">
    <property type="entry name" value="KOW_Spt5_4"/>
</dbReference>
<dbReference type="GO" id="GO:0008270">
    <property type="term" value="F:zinc ion binding"/>
    <property type="evidence" value="ECO:0007669"/>
    <property type="project" value="UniProtKB-KW"/>
</dbReference>
<dbReference type="InterPro" id="IPR008991">
    <property type="entry name" value="Translation_prot_SH3-like_sf"/>
</dbReference>
<dbReference type="Gene3D" id="2.30.30.30">
    <property type="match status" value="3"/>
</dbReference>
<reference evidence="20 21" key="1">
    <citation type="submission" date="2020-08" db="EMBL/GenBank/DDBJ databases">
        <title>Aphidius gifuensis genome sequencing and assembly.</title>
        <authorList>
            <person name="Du Z."/>
        </authorList>
    </citation>
    <scope>NUCLEOTIDE SEQUENCE [LARGE SCALE GENOMIC DNA]</scope>
    <source>
        <strain evidence="20">YNYX2018</strain>
        <tissue evidence="20">Adults</tissue>
    </source>
</reference>
<dbReference type="OrthoDB" id="28901at2759"/>
<dbReference type="InterPro" id="IPR002893">
    <property type="entry name" value="Znf_MYND"/>
</dbReference>
<evidence type="ECO:0000256" key="2">
    <source>
        <dbReference type="ARBA" id="ARBA00006956"/>
    </source>
</evidence>
<dbReference type="Pfam" id="PF23284">
    <property type="entry name" value="KOW2_Spt5"/>
    <property type="match status" value="1"/>
</dbReference>
<dbReference type="PANTHER" id="PTHR11125:SF7">
    <property type="entry name" value="TRANSCRIPTION ELONGATION FACTOR SPT5"/>
    <property type="match status" value="1"/>
</dbReference>
<keyword evidence="5" id="KW-0678">Repressor</keyword>
<keyword evidence="8" id="KW-0677">Repeat</keyword>
<feature type="domain" description="SET" evidence="18">
    <location>
        <begin position="232"/>
        <end position="517"/>
    </location>
</feature>
<dbReference type="Gene3D" id="2.170.270.10">
    <property type="entry name" value="SET domain"/>
    <property type="match status" value="2"/>
</dbReference>
<evidence type="ECO:0000256" key="10">
    <source>
        <dbReference type="ARBA" id="ARBA00022833"/>
    </source>
</evidence>
<feature type="compositionally biased region" description="Gly residues" evidence="17">
    <location>
        <begin position="1354"/>
        <end position="1368"/>
    </location>
</feature>
<name>A0A834XJR8_APHGI</name>
<dbReference type="CDD" id="cd06084">
    <property type="entry name" value="KOW_Spt5_4"/>
    <property type="match status" value="1"/>
</dbReference>
<keyword evidence="13" id="KW-0804">Transcription</keyword>
<keyword evidence="14" id="KW-0539">Nucleus</keyword>
<dbReference type="SUPFAM" id="SSF50104">
    <property type="entry name" value="Translation proteins SH3-like domain"/>
    <property type="match status" value="1"/>
</dbReference>
<dbReference type="FunFam" id="2.30.30.30:FF:000013">
    <property type="entry name" value="Transcription elongation factor SPT5"/>
    <property type="match status" value="1"/>
</dbReference>
<keyword evidence="9 16" id="KW-0863">Zinc-finger</keyword>
<evidence type="ECO:0000313" key="21">
    <source>
        <dbReference type="Proteomes" id="UP000639338"/>
    </source>
</evidence>
<evidence type="ECO:0000259" key="19">
    <source>
        <dbReference type="PROSITE" id="PS50865"/>
    </source>
</evidence>
<dbReference type="InterPro" id="IPR022581">
    <property type="entry name" value="Spt5_N"/>
</dbReference>
<dbReference type="InterPro" id="IPR014722">
    <property type="entry name" value="Rib_uL2_dom2"/>
</dbReference>
<evidence type="ECO:0000256" key="16">
    <source>
        <dbReference type="PROSITE-ProRule" id="PRU00134"/>
    </source>
</evidence>
<dbReference type="SUPFAM" id="SSF48452">
    <property type="entry name" value="TPR-like"/>
    <property type="match status" value="1"/>
</dbReference>
<dbReference type="SUPFAM" id="SSF144232">
    <property type="entry name" value="HIT/MYND zinc finger-like"/>
    <property type="match status" value="1"/>
</dbReference>
<dbReference type="Proteomes" id="UP000639338">
    <property type="component" value="Unassembled WGS sequence"/>
</dbReference>
<dbReference type="FunFam" id="3.30.70.940:FF:000005">
    <property type="entry name" value="Transcription elongation factor SPT5"/>
    <property type="match status" value="1"/>
</dbReference>
<dbReference type="Pfam" id="PF23037">
    <property type="entry name" value="KOWx_SPT5"/>
    <property type="match status" value="1"/>
</dbReference>
<comment type="similarity">
    <text evidence="2">Belongs to the SPT5 family.</text>
</comment>
<dbReference type="InterPro" id="IPR005824">
    <property type="entry name" value="KOW"/>
</dbReference>
<dbReference type="InterPro" id="IPR036735">
    <property type="entry name" value="NGN_dom_sf"/>
</dbReference>
<dbReference type="GO" id="GO:0032784">
    <property type="term" value="P:regulation of DNA-templated transcription elongation"/>
    <property type="evidence" value="ECO:0007669"/>
    <property type="project" value="InterPro"/>
</dbReference>
<keyword evidence="10" id="KW-0862">Zinc</keyword>
<evidence type="ECO:0000256" key="15">
    <source>
        <dbReference type="ARBA" id="ARBA00029645"/>
    </source>
</evidence>
<evidence type="ECO:0000259" key="18">
    <source>
        <dbReference type="PROSITE" id="PS50280"/>
    </source>
</evidence>
<evidence type="ECO:0000256" key="4">
    <source>
        <dbReference type="ARBA" id="ARBA00021370"/>
    </source>
</evidence>
<dbReference type="SMART" id="SM00739">
    <property type="entry name" value="KOW"/>
    <property type="match status" value="6"/>
</dbReference>
<evidence type="ECO:0000256" key="14">
    <source>
        <dbReference type="ARBA" id="ARBA00023242"/>
    </source>
</evidence>
<dbReference type="GO" id="GO:0006368">
    <property type="term" value="P:transcription elongation by RNA polymerase II"/>
    <property type="evidence" value="ECO:0007669"/>
    <property type="project" value="TreeGrafter"/>
</dbReference>
<dbReference type="InterPro" id="IPR041973">
    <property type="entry name" value="KOW_Spt5_1"/>
</dbReference>
<dbReference type="Gene3D" id="1.25.40.10">
    <property type="entry name" value="Tetratricopeptide repeat domain"/>
    <property type="match status" value="1"/>
</dbReference>
<feature type="region of interest" description="Disordered" evidence="17">
    <location>
        <begin position="1423"/>
        <end position="1521"/>
    </location>
</feature>
<dbReference type="GO" id="GO:0008170">
    <property type="term" value="F:N-methyltransferase activity"/>
    <property type="evidence" value="ECO:0007669"/>
    <property type="project" value="UniProtKB-ARBA"/>
</dbReference>
<dbReference type="Pfam" id="PF23287">
    <property type="entry name" value="KOW7_SPT5"/>
    <property type="match status" value="1"/>
</dbReference>
<dbReference type="SUPFAM" id="SSF82199">
    <property type="entry name" value="SET domain"/>
    <property type="match status" value="1"/>
</dbReference>
<proteinExistence type="inferred from homology"/>
<dbReference type="InterPro" id="IPR041978">
    <property type="entry name" value="KOW_Spt5_5"/>
</dbReference>
<keyword evidence="7" id="KW-0479">Metal-binding</keyword>
<dbReference type="GO" id="GO:0003729">
    <property type="term" value="F:mRNA binding"/>
    <property type="evidence" value="ECO:0007669"/>
    <property type="project" value="TreeGrafter"/>
</dbReference>
<feature type="compositionally biased region" description="Basic residues" evidence="17">
    <location>
        <begin position="678"/>
        <end position="696"/>
    </location>
</feature>
<dbReference type="Gene3D" id="3.30.70.940">
    <property type="entry name" value="NusG, N-terminal domain"/>
    <property type="match status" value="1"/>
</dbReference>
<comment type="subcellular location">
    <subcellularLocation>
        <location evidence="1">Nucleus</location>
    </subcellularLocation>
</comment>
<dbReference type="CDD" id="cd06082">
    <property type="entry name" value="KOW_Spt5_2"/>
    <property type="match status" value="1"/>
</dbReference>
<dbReference type="Pfam" id="PF23042">
    <property type="entry name" value="KOW1_SPT5"/>
    <property type="match status" value="1"/>
</dbReference>
<feature type="compositionally biased region" description="Basic residues" evidence="17">
    <location>
        <begin position="740"/>
        <end position="750"/>
    </location>
</feature>
<evidence type="ECO:0000256" key="13">
    <source>
        <dbReference type="ARBA" id="ARBA00023163"/>
    </source>
</evidence>
<dbReference type="InterPro" id="IPR057936">
    <property type="entry name" value="KOWx_Spt5"/>
</dbReference>
<dbReference type="Gene3D" id="1.10.220.160">
    <property type="match status" value="1"/>
</dbReference>
<protein>
    <recommendedName>
        <fullName evidence="3">Transcription elongation factor SPT5</fullName>
    </recommendedName>
    <alternativeName>
        <fullName evidence="15">DRB sensitivity-inducing factor large subunit</fullName>
    </alternativeName>
    <alternativeName>
        <fullName evidence="4">Transcription elongation factor spt5</fullName>
    </alternativeName>
</protein>
<dbReference type="CDD" id="cd06081">
    <property type="entry name" value="KOW_Spt5_1"/>
    <property type="match status" value="1"/>
</dbReference>
<dbReference type="GO" id="GO:0008757">
    <property type="term" value="F:S-adenosylmethionine-dependent methyltransferase activity"/>
    <property type="evidence" value="ECO:0007669"/>
    <property type="project" value="UniProtKB-ARBA"/>
</dbReference>
<dbReference type="GO" id="GO:0032044">
    <property type="term" value="C:DSIF complex"/>
    <property type="evidence" value="ECO:0007669"/>
    <property type="project" value="TreeGrafter"/>
</dbReference>
<dbReference type="GO" id="GO:0008276">
    <property type="term" value="F:protein methyltransferase activity"/>
    <property type="evidence" value="ECO:0007669"/>
    <property type="project" value="UniProtKB-ARBA"/>
</dbReference>
<dbReference type="InterPro" id="IPR024945">
    <property type="entry name" value="Spt5_C_dom"/>
</dbReference>
<dbReference type="Pfam" id="PF11942">
    <property type="entry name" value="Spt5_N"/>
    <property type="match status" value="1"/>
</dbReference>
<evidence type="ECO:0000256" key="3">
    <source>
        <dbReference type="ARBA" id="ARBA00020181"/>
    </source>
</evidence>
<dbReference type="CDD" id="cd09888">
    <property type="entry name" value="NGN_Euk"/>
    <property type="match status" value="1"/>
</dbReference>
<dbReference type="EMBL" id="JACMRX010000005">
    <property type="protein sequence ID" value="KAF7988498.1"/>
    <property type="molecule type" value="Genomic_DNA"/>
</dbReference>
<dbReference type="Pfam" id="PF12815">
    <property type="entry name" value="CTD"/>
    <property type="match status" value="1"/>
</dbReference>
<dbReference type="InterPro" id="IPR001214">
    <property type="entry name" value="SET_dom"/>
</dbReference>
<dbReference type="InterPro" id="IPR057934">
    <property type="entry name" value="KOW_Spt5_7"/>
</dbReference>
<evidence type="ECO:0000313" key="20">
    <source>
        <dbReference type="EMBL" id="KAF7988498.1"/>
    </source>
</evidence>
<evidence type="ECO:0000256" key="9">
    <source>
        <dbReference type="ARBA" id="ARBA00022771"/>
    </source>
</evidence>
<dbReference type="PANTHER" id="PTHR11125">
    <property type="entry name" value="SUPPRESSOR OF TY 5"/>
    <property type="match status" value="1"/>
</dbReference>
<feature type="compositionally biased region" description="Acidic residues" evidence="17">
    <location>
        <begin position="757"/>
        <end position="773"/>
    </location>
</feature>
<dbReference type="InterPro" id="IPR046341">
    <property type="entry name" value="SET_dom_sf"/>
</dbReference>
<dbReference type="Gene3D" id="6.10.140.2220">
    <property type="match status" value="1"/>
</dbReference>
<dbReference type="CDD" id="cd06085">
    <property type="entry name" value="KOW_Spt5_5"/>
    <property type="match status" value="1"/>
</dbReference>
<feature type="compositionally biased region" description="Polar residues" evidence="17">
    <location>
        <begin position="1424"/>
        <end position="1451"/>
    </location>
</feature>
<dbReference type="CDD" id="cd06083">
    <property type="entry name" value="KOW_Spt5_3"/>
    <property type="match status" value="1"/>
</dbReference>
<dbReference type="InterPro" id="IPR039385">
    <property type="entry name" value="NGN_Euk"/>
</dbReference>
<dbReference type="CDD" id="cd06086">
    <property type="entry name" value="KOW_Spt5_6"/>
    <property type="match status" value="1"/>
</dbReference>
<keyword evidence="21" id="KW-1185">Reference proteome</keyword>
<keyword evidence="12" id="KW-0010">Activator</keyword>
<dbReference type="InterPro" id="IPR011990">
    <property type="entry name" value="TPR-like_helical_dom_sf"/>
</dbReference>
<evidence type="ECO:0000256" key="6">
    <source>
        <dbReference type="ARBA" id="ARBA00022553"/>
    </source>
</evidence>
<feature type="region of interest" description="Disordered" evidence="17">
    <location>
        <begin position="1341"/>
        <end position="1371"/>
    </location>
</feature>
<dbReference type="InterPro" id="IPR041976">
    <property type="entry name" value="KOW_Spt5_3"/>
</dbReference>
<dbReference type="Pfam" id="PF00856">
    <property type="entry name" value="SET"/>
    <property type="match status" value="1"/>
</dbReference>
<dbReference type="Pfam" id="PF23288">
    <property type="entry name" value="KOW6_SPT5"/>
    <property type="match status" value="1"/>
</dbReference>
<dbReference type="PROSITE" id="PS01360">
    <property type="entry name" value="ZF_MYND_1"/>
    <property type="match status" value="1"/>
</dbReference>
<dbReference type="InterPro" id="IPR005100">
    <property type="entry name" value="NGN-domain"/>
</dbReference>
<keyword evidence="6" id="KW-0597">Phosphoprotein</keyword>
<evidence type="ECO:0000256" key="8">
    <source>
        <dbReference type="ARBA" id="ARBA00022737"/>
    </source>
</evidence>
<comment type="caution">
    <text evidence="20">The sequence shown here is derived from an EMBL/GenBank/DDBJ whole genome shotgun (WGS) entry which is preliminary data.</text>
</comment>
<dbReference type="InterPro" id="IPR041980">
    <property type="entry name" value="KOW_Spt5_6_metazoa"/>
</dbReference>
<keyword evidence="11" id="KW-0805">Transcription regulation</keyword>
<dbReference type="InterPro" id="IPR006645">
    <property type="entry name" value="NGN-like_dom"/>
</dbReference>
<evidence type="ECO:0000256" key="1">
    <source>
        <dbReference type="ARBA" id="ARBA00004123"/>
    </source>
</evidence>
<feature type="compositionally biased region" description="Polar residues" evidence="17">
    <location>
        <begin position="1482"/>
        <end position="1494"/>
    </location>
</feature>
<evidence type="ECO:0000256" key="12">
    <source>
        <dbReference type="ARBA" id="ARBA00023159"/>
    </source>
</evidence>
<evidence type="ECO:0000256" key="7">
    <source>
        <dbReference type="ARBA" id="ARBA00022723"/>
    </source>
</evidence>
<dbReference type="InterPro" id="IPR041975">
    <property type="entry name" value="KOW_Spt5_2"/>
</dbReference>
<dbReference type="SMART" id="SM00738">
    <property type="entry name" value="NGN"/>
    <property type="match status" value="1"/>
</dbReference>
<sequence length="1724" mass="193155">MDTLESEIEKRERVNDYARLWKIKLEAALTGGIFLKRNTPPSENGPRKLSVDPELEFFPTITINLKDINLSALYKKEGDVYFQAQEFMMAHKRYTQCITHVPTGSHLLAFGYANRSIALFYSNYMSDCLIDIERAIQHGYPDEFKAELYMWKASAMKELKMEKKLIKNTVAEARRWLPTIVNNDEQKKMIIERIDSIKLPKTQQLNSLNLNYEDTALPPLNSRNPIVPGLSNSVGLKCSEKYGRHIVATQDIKAGDIIGIQKPYASVVRMNVRYNVCWHCKKQTWTSIPCDTCSQVVFCSDECKKQAQDNYHDIECVVLSQIMAFDVRECVYIALRLVIMALKQSNNSFENLKKLTDKIDKSEDPLTKGFIEGKLDPTKFESVYGLCDPSSSTTANQQCITYVDAIIMSCFLGKRIEFFQEDGAIELLAFMKNKKNLDLIELAKKFINVTLFNAYQYPLFCGQLGKDVSLATLVIPSLSFFNHSCSSNVIRTHRDGNLAIIAIRPIKKGEQVFTNYGALWFRQGKKERHDHLERFQFTCDCEACEGDWSTSKDLLAAVIIKNKSFTHGGKYMSKELLELITKYNKACFTAIDHVLKNNRPYSVARVITDLTKFLNKEYKNYNNQSHEVFKVGKFIEDVYVIENNLSNNHISKKKNKLSQTMSSSASTSESDSDDNRRVVKSKSRSKTTQLLKKRRRISDDKAEEASSDETNSQDSEEGSSDERNLHDSEEEEDNDDRPSHQIRKKKKKSRVQGFINDEAEVDDDIDDDEEEWEEGAYEHAVNETDEAGPTARDIEGRRRMDSLLESYDSENIEEYFQKKYADQRELQNRFGHGSCMSDEINQTSLLPAITDPKLWSVKCRIGEEKKTALLLMRKFLTYANTDKPLQIKSVVVPESAKGYVYIESYKQPHVKAAIEGVSALNQYKQEMVPIKEMTDIMKVLKLNVTLKRNQWVRIKRGIYKDDIAQVYHVAESQNKVELKLLPKIDYTRMRGALKTVAQNNPDAPKKKPKRPTTAKLFDPEAVRAIGGEVVKNHDFYVFEGNKYTEKGFLIKSFPLNAINSDGVQPTLSELEKFELSPETIALELGDPGTGTATKSNNCFSTGDNVEVCDGELLNLRGKITAVDGDTITIMPNHEDLKEPIEFHSNELRKYFEQGNHVKVQCGKYEGNTGLVVRVEDNRVVVLSDISIHEIEVLPQNLQLCGNVASGVDSHGQYQINDLVQIDAQTVGVIVRLERDCYHILSMYEKIIKAKPGSISKKHSYRKTALDCQQNSIQVKDIVKVIDGPHSGEKGEIKHLFQSFVFLYSRTYVQNGGIFICKTRHLQLDGGMKITPSYKLSTGYMSPRISSPSPAGNYRRGGGGRGSGRGGMPGRDRTVIGQTVKITGGPYKGHIGFVKDATDSLAKVELHSKCQTISVDRSHIAIVGQPSNQKSTNNFYSKNNTQTSIGDGSQTPLHGAYGSKTPMYGSQTPMYDVGSRTPHYGSMTPNHDGSRTPGQSGAWDPTVANTPARNSDFDNEEDWSVSSVDVGGSASAICENRSYTPETSSMYGSEADYSPYEPSASPAPSVIMIENNSNCSGPSSLSSSFTAESPTYSYGMPSPIGACSPMTSASAHQRSAGMAEWLTDGIVVKVNSKYPSLTGQHGVIRGISGIMCAVFLVAEERVVNLGYDELEPVEPKSNDRVKVIIGPDRESIGSIMTIENNDAVVKFQAGALKLLPLKNLGKLMD</sequence>
<evidence type="ECO:0000256" key="11">
    <source>
        <dbReference type="ARBA" id="ARBA00023015"/>
    </source>
</evidence>
<accession>A0A834XJR8</accession>
<dbReference type="InterPro" id="IPR039659">
    <property type="entry name" value="SPT5"/>
</dbReference>
<organism evidence="20 21">
    <name type="scientific">Aphidius gifuensis</name>
    <name type="common">Parasitoid wasp</name>
    <dbReference type="NCBI Taxonomy" id="684658"/>
    <lineage>
        <taxon>Eukaryota</taxon>
        <taxon>Metazoa</taxon>
        <taxon>Ecdysozoa</taxon>
        <taxon>Arthropoda</taxon>
        <taxon>Hexapoda</taxon>
        <taxon>Insecta</taxon>
        <taxon>Pterygota</taxon>
        <taxon>Neoptera</taxon>
        <taxon>Endopterygota</taxon>
        <taxon>Hymenoptera</taxon>
        <taxon>Apocrita</taxon>
        <taxon>Ichneumonoidea</taxon>
        <taxon>Braconidae</taxon>
        <taxon>Aphidiinae</taxon>
        <taxon>Aphidius</taxon>
    </lineage>
</organism>
<dbReference type="Pfam" id="PF23291">
    <property type="entry name" value="KOW4_SPT5"/>
    <property type="match status" value="1"/>
</dbReference>
<evidence type="ECO:0000256" key="5">
    <source>
        <dbReference type="ARBA" id="ARBA00022491"/>
    </source>
</evidence>
<gene>
    <name evidence="20" type="ORF">HCN44_001071</name>
</gene>
<dbReference type="PROSITE" id="PS50280">
    <property type="entry name" value="SET"/>
    <property type="match status" value="1"/>
</dbReference>
<dbReference type="Pfam" id="PF23290">
    <property type="entry name" value="KOW5_SPT5"/>
    <property type="match status" value="1"/>
</dbReference>
<evidence type="ECO:0000256" key="17">
    <source>
        <dbReference type="SAM" id="MobiDB-lite"/>
    </source>
</evidence>